<dbReference type="Pfam" id="PF00651">
    <property type="entry name" value="BTB"/>
    <property type="match status" value="1"/>
</dbReference>
<feature type="domain" description="BTB" evidence="1">
    <location>
        <begin position="23"/>
        <end position="90"/>
    </location>
</feature>
<dbReference type="EMBL" id="JAGMUX010000017">
    <property type="protein sequence ID" value="KAH7235002.1"/>
    <property type="molecule type" value="Genomic_DNA"/>
</dbReference>
<comment type="caution">
    <text evidence="2">The sequence shown here is derived from an EMBL/GenBank/DDBJ whole genome shotgun (WGS) entry which is preliminary data.</text>
</comment>
<evidence type="ECO:0000313" key="2">
    <source>
        <dbReference type="EMBL" id="KAH7235002.1"/>
    </source>
</evidence>
<dbReference type="PROSITE" id="PS50097">
    <property type="entry name" value="BTB"/>
    <property type="match status" value="1"/>
</dbReference>
<proteinExistence type="predicted"/>
<name>A0A9P9JRE8_FUSRE</name>
<dbReference type="GeneID" id="70230706"/>
<dbReference type="CDD" id="cd18186">
    <property type="entry name" value="BTB_POZ_ZBTB_KLHL-like"/>
    <property type="match status" value="1"/>
</dbReference>
<reference evidence="2" key="1">
    <citation type="journal article" date="2021" name="Nat. Commun.">
        <title>Genetic determinants of endophytism in the Arabidopsis root mycobiome.</title>
        <authorList>
            <person name="Mesny F."/>
            <person name="Miyauchi S."/>
            <person name="Thiergart T."/>
            <person name="Pickel B."/>
            <person name="Atanasova L."/>
            <person name="Karlsson M."/>
            <person name="Huettel B."/>
            <person name="Barry K.W."/>
            <person name="Haridas S."/>
            <person name="Chen C."/>
            <person name="Bauer D."/>
            <person name="Andreopoulos W."/>
            <person name="Pangilinan J."/>
            <person name="LaButti K."/>
            <person name="Riley R."/>
            <person name="Lipzen A."/>
            <person name="Clum A."/>
            <person name="Drula E."/>
            <person name="Henrissat B."/>
            <person name="Kohler A."/>
            <person name="Grigoriev I.V."/>
            <person name="Martin F.M."/>
            <person name="Hacquard S."/>
        </authorList>
    </citation>
    <scope>NUCLEOTIDE SEQUENCE</scope>
    <source>
        <strain evidence="2">MPI-CAGE-AT-0023</strain>
    </source>
</reference>
<dbReference type="Gene3D" id="3.30.710.10">
    <property type="entry name" value="Potassium Channel Kv1.1, Chain A"/>
    <property type="match status" value="1"/>
</dbReference>
<dbReference type="AlphaFoldDB" id="A0A9P9JRE8"/>
<sequence length="207" mass="24307">MGGHRSGSVRENLWRTRQNHEFTDFTFICKAARFPVHKVIVYSQSNVFHMACTRPFKESSTNEYDLSDCSVDNVQWLIDFLYMGTYQTEYSKNPTLTDHIAMFALGDMYDIEPLALYAAEQFRIVIAAIDTFEEILPLIPQVYGSTPEHRKELREQIVKFTRCPIRGEKGAMESREWYDDVAQQCPDFIKDLVFSYFDWPDPQEVEW</sequence>
<accession>A0A9P9JRE8</accession>
<dbReference type="InterPro" id="IPR000210">
    <property type="entry name" value="BTB/POZ_dom"/>
</dbReference>
<evidence type="ECO:0000313" key="3">
    <source>
        <dbReference type="Proteomes" id="UP000720189"/>
    </source>
</evidence>
<evidence type="ECO:0000259" key="1">
    <source>
        <dbReference type="PROSITE" id="PS50097"/>
    </source>
</evidence>
<organism evidence="2 3">
    <name type="scientific">Fusarium redolens</name>
    <dbReference type="NCBI Taxonomy" id="48865"/>
    <lineage>
        <taxon>Eukaryota</taxon>
        <taxon>Fungi</taxon>
        <taxon>Dikarya</taxon>
        <taxon>Ascomycota</taxon>
        <taxon>Pezizomycotina</taxon>
        <taxon>Sordariomycetes</taxon>
        <taxon>Hypocreomycetidae</taxon>
        <taxon>Hypocreales</taxon>
        <taxon>Nectriaceae</taxon>
        <taxon>Fusarium</taxon>
        <taxon>Fusarium redolens species complex</taxon>
    </lineage>
</organism>
<gene>
    <name evidence="2" type="ORF">BKA55DRAFT_708937</name>
</gene>
<dbReference type="Proteomes" id="UP000720189">
    <property type="component" value="Unassembled WGS sequence"/>
</dbReference>
<dbReference type="PANTHER" id="PTHR47843">
    <property type="entry name" value="BTB DOMAIN-CONTAINING PROTEIN-RELATED"/>
    <property type="match status" value="1"/>
</dbReference>
<dbReference type="PANTHER" id="PTHR47843:SF5">
    <property type="entry name" value="BTB_POZ DOMAIN PROTEIN"/>
    <property type="match status" value="1"/>
</dbReference>
<dbReference type="InterPro" id="IPR011333">
    <property type="entry name" value="SKP1/BTB/POZ_sf"/>
</dbReference>
<keyword evidence="3" id="KW-1185">Reference proteome</keyword>
<dbReference type="OrthoDB" id="6359816at2759"/>
<dbReference type="SUPFAM" id="SSF54695">
    <property type="entry name" value="POZ domain"/>
    <property type="match status" value="1"/>
</dbReference>
<protein>
    <submittedName>
        <fullName evidence="2">BTB/POZ protein</fullName>
    </submittedName>
</protein>
<dbReference type="RefSeq" id="XP_046044767.1">
    <property type="nucleotide sequence ID" value="XM_046200752.1"/>
</dbReference>